<keyword evidence="3" id="KW-1185">Reference proteome</keyword>
<evidence type="ECO:0000256" key="1">
    <source>
        <dbReference type="SAM" id="MobiDB-lite"/>
    </source>
</evidence>
<sequence>MMATTPKEASPPLNGPMMHPSMNGSAEGPHQVFYLHVAPGQMYTIATEDGSMQQVQGRCHESACDG</sequence>
<dbReference type="OrthoDB" id="443915at2759"/>
<gene>
    <name evidence="2" type="primary">Hypp7509</name>
    <name evidence="2" type="ORF">BLAG_LOCUS7847</name>
</gene>
<accession>A0A8K0EC22</accession>
<protein>
    <submittedName>
        <fullName evidence="2">Hypp7509 protein</fullName>
    </submittedName>
</protein>
<evidence type="ECO:0000313" key="2">
    <source>
        <dbReference type="EMBL" id="CAH1245555.1"/>
    </source>
</evidence>
<dbReference type="AlphaFoldDB" id="A0A8K0EC22"/>
<evidence type="ECO:0000313" key="3">
    <source>
        <dbReference type="Proteomes" id="UP000838412"/>
    </source>
</evidence>
<dbReference type="Proteomes" id="UP000838412">
    <property type="component" value="Chromosome 14"/>
</dbReference>
<name>A0A8K0EC22_BRALA</name>
<organism evidence="2 3">
    <name type="scientific">Branchiostoma lanceolatum</name>
    <name type="common">Common lancelet</name>
    <name type="synonym">Amphioxus lanceolatum</name>
    <dbReference type="NCBI Taxonomy" id="7740"/>
    <lineage>
        <taxon>Eukaryota</taxon>
        <taxon>Metazoa</taxon>
        <taxon>Chordata</taxon>
        <taxon>Cephalochordata</taxon>
        <taxon>Leptocardii</taxon>
        <taxon>Amphioxiformes</taxon>
        <taxon>Branchiostomatidae</taxon>
        <taxon>Branchiostoma</taxon>
    </lineage>
</organism>
<dbReference type="EMBL" id="OV696699">
    <property type="protein sequence ID" value="CAH1245555.1"/>
    <property type="molecule type" value="Genomic_DNA"/>
</dbReference>
<proteinExistence type="predicted"/>
<feature type="region of interest" description="Disordered" evidence="1">
    <location>
        <begin position="1"/>
        <end position="25"/>
    </location>
</feature>
<reference evidence="2" key="1">
    <citation type="submission" date="2022-01" db="EMBL/GenBank/DDBJ databases">
        <authorList>
            <person name="Braso-Vives M."/>
        </authorList>
    </citation>
    <scope>NUCLEOTIDE SEQUENCE</scope>
</reference>